<dbReference type="InterPro" id="IPR034154">
    <property type="entry name" value="TOPRIM_DnaG/twinkle"/>
</dbReference>
<gene>
    <name evidence="2" type="ORF">HW932_14350</name>
</gene>
<dbReference type="SMART" id="SM00778">
    <property type="entry name" value="Prim_Zn_Ribbon"/>
    <property type="match status" value="1"/>
</dbReference>
<dbReference type="GO" id="GO:0008270">
    <property type="term" value="F:zinc ion binding"/>
    <property type="evidence" value="ECO:0007669"/>
    <property type="project" value="InterPro"/>
</dbReference>
<sequence>MRLEITEIRPRVRGRWPSVLAALAPALEPALARAGRHGPCPRHGGRDGFRLFRDVADTGGGICNTCGAFPDGFALLMWLYDWRFPQALAAVSAVLGLEAVAGRYPPEQGSIPSGHATDRTSAQARRRIERLWQAACPVNAALAWPLWRYLAARGLTLEDTDPDVLRLHPQLAYFEAGDNRGAFPALLSVVQGADGQRLTLHRTYLATNGRGKAPVASARKLLPPVAPLAGAAIRLYAATTTLGVAEGVETALAAHHLSGQPVWAALNATLLERFVPPPGLTQVTIWADRDRHGAGQRAAGRLQARLLARGIEAEVRLPPGPIPAERSGVDWADVWLATRGRSQAA</sequence>
<evidence type="ECO:0000313" key="3">
    <source>
        <dbReference type="Proteomes" id="UP000592294"/>
    </source>
</evidence>
<dbReference type="Proteomes" id="UP000592294">
    <property type="component" value="Unassembled WGS sequence"/>
</dbReference>
<dbReference type="InterPro" id="IPR013237">
    <property type="entry name" value="Phage_T7_Gp4_N"/>
</dbReference>
<evidence type="ECO:0000313" key="2">
    <source>
        <dbReference type="EMBL" id="NVZ10443.1"/>
    </source>
</evidence>
<evidence type="ECO:0000259" key="1">
    <source>
        <dbReference type="SMART" id="SM00778"/>
    </source>
</evidence>
<dbReference type="Pfam" id="PF08273">
    <property type="entry name" value="Zn_Ribbon_Prim"/>
    <property type="match status" value="1"/>
</dbReference>
<dbReference type="EMBL" id="JABZEO010000010">
    <property type="protein sequence ID" value="NVZ10443.1"/>
    <property type="molecule type" value="Genomic_DNA"/>
</dbReference>
<accession>A0A850RNC9</accession>
<dbReference type="Pfam" id="PF23639">
    <property type="entry name" value="DUF7146"/>
    <property type="match status" value="1"/>
</dbReference>
<dbReference type="InterPro" id="IPR006171">
    <property type="entry name" value="TOPRIM_dom"/>
</dbReference>
<dbReference type="AlphaFoldDB" id="A0A850RNC9"/>
<keyword evidence="3" id="KW-1185">Reference proteome</keyword>
<proteinExistence type="predicted"/>
<reference evidence="2 3" key="1">
    <citation type="submission" date="2020-06" db="EMBL/GenBank/DDBJ databases">
        <title>Whole-genome sequence of Allochromatium humboldtianum DSM 21881, type strain.</title>
        <authorList>
            <person name="Kyndt J.A."/>
            <person name="Meyer T.E."/>
        </authorList>
    </citation>
    <scope>NUCLEOTIDE SEQUENCE [LARGE SCALE GENOMIC DNA]</scope>
    <source>
        <strain evidence="2 3">DSM 21881</strain>
    </source>
</reference>
<dbReference type="GO" id="GO:0004386">
    <property type="term" value="F:helicase activity"/>
    <property type="evidence" value="ECO:0007669"/>
    <property type="project" value="InterPro"/>
</dbReference>
<protein>
    <submittedName>
        <fullName evidence="2">Toprim domain-containing protein</fullName>
    </submittedName>
</protein>
<name>A0A850RNC9_9GAMM</name>
<dbReference type="SUPFAM" id="SSF57783">
    <property type="entry name" value="Zinc beta-ribbon"/>
    <property type="match status" value="1"/>
</dbReference>
<dbReference type="CDD" id="cd01029">
    <property type="entry name" value="TOPRIM_primases"/>
    <property type="match status" value="1"/>
</dbReference>
<comment type="caution">
    <text evidence="2">The sequence shown here is derived from an EMBL/GenBank/DDBJ whole genome shotgun (WGS) entry which is preliminary data.</text>
</comment>
<dbReference type="Pfam" id="PF13362">
    <property type="entry name" value="Toprim_3"/>
    <property type="match status" value="1"/>
</dbReference>
<feature type="domain" description="DNA primase/helicase Gp4 N-terminal Bacteriophage T7-like" evidence="1">
    <location>
        <begin position="35"/>
        <end position="73"/>
    </location>
</feature>
<dbReference type="InterPro" id="IPR055570">
    <property type="entry name" value="DUF7146"/>
</dbReference>
<organism evidence="2 3">
    <name type="scientific">Allochromatium humboldtianum</name>
    <dbReference type="NCBI Taxonomy" id="504901"/>
    <lineage>
        <taxon>Bacteria</taxon>
        <taxon>Pseudomonadati</taxon>
        <taxon>Pseudomonadota</taxon>
        <taxon>Gammaproteobacteria</taxon>
        <taxon>Chromatiales</taxon>
        <taxon>Chromatiaceae</taxon>
        <taxon>Allochromatium</taxon>
    </lineage>
</organism>
<dbReference type="RefSeq" id="WP_176977185.1">
    <property type="nucleotide sequence ID" value="NZ_JABZEO010000010.1"/>
</dbReference>